<reference evidence="2" key="1">
    <citation type="journal article" date="2024" name="IScience">
        <title>Strigolactones Initiate the Formation of Haustorium-like Structures in Castilleja.</title>
        <authorList>
            <person name="Buerger M."/>
            <person name="Peterson D."/>
            <person name="Chory J."/>
        </authorList>
    </citation>
    <scope>NUCLEOTIDE SEQUENCE [LARGE SCALE GENOMIC DNA]</scope>
</reference>
<sequence>MVMPEHRESNLQKELNRNIPTAVAFDGMCIGVLTVLADLMGKSVPAQVLCWPSPSYISISRPSRRRRPKSLVSLGDRVSFLKIPSVDTDNTDDVCELWIISYRDLIEKFRDAIATQKFYKEGNEEMLKITKTMGV</sequence>
<evidence type="ECO:0000313" key="1">
    <source>
        <dbReference type="EMBL" id="KAL3622264.1"/>
    </source>
</evidence>
<gene>
    <name evidence="1" type="ORF">CASFOL_033675</name>
</gene>
<dbReference type="Proteomes" id="UP001632038">
    <property type="component" value="Unassembled WGS sequence"/>
</dbReference>
<keyword evidence="2" id="KW-1185">Reference proteome</keyword>
<dbReference type="Gene3D" id="1.10.3370.10">
    <property type="entry name" value="SecY subunit domain"/>
    <property type="match status" value="1"/>
</dbReference>
<evidence type="ECO:0000313" key="2">
    <source>
        <dbReference type="Proteomes" id="UP001632038"/>
    </source>
</evidence>
<name>A0ABD3BYF6_9LAMI</name>
<protein>
    <submittedName>
        <fullName evidence="1">Uncharacterized protein</fullName>
    </submittedName>
</protein>
<proteinExistence type="predicted"/>
<dbReference type="InterPro" id="IPR023201">
    <property type="entry name" value="SecY_dom_sf"/>
</dbReference>
<accession>A0ABD3BYF6</accession>
<comment type="caution">
    <text evidence="1">The sequence shown here is derived from an EMBL/GenBank/DDBJ whole genome shotgun (WGS) entry which is preliminary data.</text>
</comment>
<dbReference type="AlphaFoldDB" id="A0ABD3BYF6"/>
<organism evidence="1 2">
    <name type="scientific">Castilleja foliolosa</name>
    <dbReference type="NCBI Taxonomy" id="1961234"/>
    <lineage>
        <taxon>Eukaryota</taxon>
        <taxon>Viridiplantae</taxon>
        <taxon>Streptophyta</taxon>
        <taxon>Embryophyta</taxon>
        <taxon>Tracheophyta</taxon>
        <taxon>Spermatophyta</taxon>
        <taxon>Magnoliopsida</taxon>
        <taxon>eudicotyledons</taxon>
        <taxon>Gunneridae</taxon>
        <taxon>Pentapetalae</taxon>
        <taxon>asterids</taxon>
        <taxon>lamiids</taxon>
        <taxon>Lamiales</taxon>
        <taxon>Orobanchaceae</taxon>
        <taxon>Pedicularideae</taxon>
        <taxon>Castillejinae</taxon>
        <taxon>Castilleja</taxon>
    </lineage>
</organism>
<dbReference type="EMBL" id="JAVIJP010000060">
    <property type="protein sequence ID" value="KAL3622264.1"/>
    <property type="molecule type" value="Genomic_DNA"/>
</dbReference>